<name>A0A1Y0EN16_9BURK</name>
<sequence length="197" mass="22783">MARPRLKSEILSEGAKAFCREIAGQIAYGYQPSVTSKYLEKGLALEDEAIALYNHVFFTDLAKNTARRENTWLSGECDLYDGQRIRDIKTAWSLATFPKTSDDVHCTEYEWQMRAYMQLWDCDEAEVCYCLLDTPDDLIGHEDEAMHIVSEIPAHMRITSKLYRRDPQLERLMVEKIEAGWECIARELKQIEADHPA</sequence>
<organism evidence="1 2">
    <name type="scientific">Comamonas serinivorans</name>
    <dbReference type="NCBI Taxonomy" id="1082851"/>
    <lineage>
        <taxon>Bacteria</taxon>
        <taxon>Pseudomonadati</taxon>
        <taxon>Pseudomonadota</taxon>
        <taxon>Betaproteobacteria</taxon>
        <taxon>Burkholderiales</taxon>
        <taxon>Comamonadaceae</taxon>
        <taxon>Comamonas</taxon>
    </lineage>
</organism>
<accession>A0A1Y0EN16</accession>
<evidence type="ECO:0008006" key="3">
    <source>
        <dbReference type="Google" id="ProtNLM"/>
    </source>
</evidence>
<evidence type="ECO:0000313" key="1">
    <source>
        <dbReference type="EMBL" id="ARU04709.1"/>
    </source>
</evidence>
<dbReference type="Proteomes" id="UP000196138">
    <property type="component" value="Chromosome"/>
</dbReference>
<reference evidence="1 2" key="1">
    <citation type="submission" date="2017-05" db="EMBL/GenBank/DDBJ databases">
        <authorList>
            <person name="Song R."/>
            <person name="Chenine A.L."/>
            <person name="Ruprecht R.M."/>
        </authorList>
    </citation>
    <scope>NUCLEOTIDE SEQUENCE [LARGE SCALE GENOMIC DNA]</scope>
    <source>
        <strain evidence="1 2">DSM 26136</strain>
    </source>
</reference>
<dbReference type="SUPFAM" id="SSF52980">
    <property type="entry name" value="Restriction endonuclease-like"/>
    <property type="match status" value="1"/>
</dbReference>
<proteinExistence type="predicted"/>
<dbReference type="InterPro" id="IPR011604">
    <property type="entry name" value="PDDEXK-like_dom_sf"/>
</dbReference>
<dbReference type="EMBL" id="CP021455">
    <property type="protein sequence ID" value="ARU04709.1"/>
    <property type="molecule type" value="Genomic_DNA"/>
</dbReference>
<dbReference type="Gene3D" id="3.90.320.10">
    <property type="match status" value="1"/>
</dbReference>
<dbReference type="InterPro" id="IPR011335">
    <property type="entry name" value="Restrct_endonuc-II-like"/>
</dbReference>
<gene>
    <name evidence="1" type="ORF">CCO03_08505</name>
</gene>
<dbReference type="AlphaFoldDB" id="A0A1Y0EN16"/>
<dbReference type="KEGG" id="cser:CCO03_08505"/>
<keyword evidence="2" id="KW-1185">Reference proteome</keyword>
<protein>
    <recommendedName>
        <fullName evidence="3">YqaJ viral recombinase domain-containing protein</fullName>
    </recommendedName>
</protein>
<evidence type="ECO:0000313" key="2">
    <source>
        <dbReference type="Proteomes" id="UP000196138"/>
    </source>
</evidence>